<keyword evidence="3" id="KW-1185">Reference proteome</keyword>
<accession>A0ABX9YTB0</accession>
<organism evidence="2 3">
    <name type="scientific">Burkholderia stagnalis</name>
    <dbReference type="NCBI Taxonomy" id="1503054"/>
    <lineage>
        <taxon>Bacteria</taxon>
        <taxon>Pseudomonadati</taxon>
        <taxon>Pseudomonadota</taxon>
        <taxon>Betaproteobacteria</taxon>
        <taxon>Burkholderiales</taxon>
        <taxon>Burkholderiaceae</taxon>
        <taxon>Burkholderia</taxon>
        <taxon>Burkholderia cepacia complex</taxon>
    </lineage>
</organism>
<name>A0ABX9YTB0_9BURK</name>
<feature type="compositionally biased region" description="Basic and acidic residues" evidence="1">
    <location>
        <begin position="44"/>
        <end position="55"/>
    </location>
</feature>
<protein>
    <submittedName>
        <fullName evidence="2">Uncharacterized protein</fullName>
    </submittedName>
</protein>
<evidence type="ECO:0000313" key="3">
    <source>
        <dbReference type="Proteomes" id="UP000281098"/>
    </source>
</evidence>
<comment type="caution">
    <text evidence="2">The sequence shown here is derived from an EMBL/GenBank/DDBJ whole genome shotgun (WGS) entry which is preliminary data.</text>
</comment>
<evidence type="ECO:0000313" key="2">
    <source>
        <dbReference type="EMBL" id="RQY96413.1"/>
    </source>
</evidence>
<dbReference type="EMBL" id="QTPM01000006">
    <property type="protein sequence ID" value="RQY96413.1"/>
    <property type="molecule type" value="Genomic_DNA"/>
</dbReference>
<proteinExistence type="predicted"/>
<sequence>MEPLWEYQWEYIDMPYEGPPERTSYWMTDEEAAHWHGSKKPGARRLEETKRDRHTQPKIPVGCGTIGAAYVEPAPFDARLPEFKSPSLPTLRYWWANPTYCSPADIRVLILEVVRLRREAERKLEK</sequence>
<dbReference type="Proteomes" id="UP000281098">
    <property type="component" value="Unassembled WGS sequence"/>
</dbReference>
<dbReference type="RefSeq" id="WP_124492290.1">
    <property type="nucleotide sequence ID" value="NZ_QTOI01000005.1"/>
</dbReference>
<feature type="region of interest" description="Disordered" evidence="1">
    <location>
        <begin position="36"/>
        <end position="60"/>
    </location>
</feature>
<gene>
    <name evidence="2" type="ORF">DF017_07100</name>
</gene>
<reference evidence="2 3" key="1">
    <citation type="submission" date="2018-08" db="EMBL/GenBank/DDBJ databases">
        <title>Comparative analysis of Burkholderia isolates from Puerto Rico.</title>
        <authorList>
            <person name="Hall C."/>
            <person name="Sahl J."/>
            <person name="Wagner D."/>
        </authorList>
    </citation>
    <scope>NUCLEOTIDE SEQUENCE [LARGE SCALE GENOMIC DNA]</scope>
    <source>
        <strain evidence="2 3">Bp8966</strain>
    </source>
</reference>
<evidence type="ECO:0000256" key="1">
    <source>
        <dbReference type="SAM" id="MobiDB-lite"/>
    </source>
</evidence>